<name>A0A0D1YI84_9EURO</name>
<dbReference type="Proteomes" id="UP000053599">
    <property type="component" value="Unassembled WGS sequence"/>
</dbReference>
<feature type="region of interest" description="Disordered" evidence="2">
    <location>
        <begin position="30"/>
        <end position="128"/>
    </location>
</feature>
<evidence type="ECO:0000313" key="4">
    <source>
        <dbReference type="Proteomes" id="UP000053599"/>
    </source>
</evidence>
<feature type="region of interest" description="Disordered" evidence="2">
    <location>
        <begin position="219"/>
        <end position="243"/>
    </location>
</feature>
<accession>A0A0D1YI84</accession>
<keyword evidence="1" id="KW-0175">Coiled coil</keyword>
<dbReference type="InterPro" id="IPR003903">
    <property type="entry name" value="UIM_dom"/>
</dbReference>
<proteinExistence type="predicted"/>
<feature type="compositionally biased region" description="Basic and acidic residues" evidence="2">
    <location>
        <begin position="227"/>
        <end position="237"/>
    </location>
</feature>
<dbReference type="AlphaFoldDB" id="A0A0D1YI84"/>
<evidence type="ECO:0000256" key="1">
    <source>
        <dbReference type="SAM" id="Coils"/>
    </source>
</evidence>
<organism evidence="3 4">
    <name type="scientific">Exophiala sideris</name>
    <dbReference type="NCBI Taxonomy" id="1016849"/>
    <lineage>
        <taxon>Eukaryota</taxon>
        <taxon>Fungi</taxon>
        <taxon>Dikarya</taxon>
        <taxon>Ascomycota</taxon>
        <taxon>Pezizomycotina</taxon>
        <taxon>Eurotiomycetes</taxon>
        <taxon>Chaetothyriomycetidae</taxon>
        <taxon>Chaetothyriales</taxon>
        <taxon>Herpotrichiellaceae</taxon>
        <taxon>Exophiala</taxon>
    </lineage>
</organism>
<feature type="compositionally biased region" description="Basic and acidic residues" evidence="2">
    <location>
        <begin position="118"/>
        <end position="128"/>
    </location>
</feature>
<feature type="compositionally biased region" description="Basic and acidic residues" evidence="2">
    <location>
        <begin position="185"/>
        <end position="200"/>
    </location>
</feature>
<protein>
    <submittedName>
        <fullName evidence="3">Uncharacterized protein</fullName>
    </submittedName>
</protein>
<feature type="region of interest" description="Disordered" evidence="2">
    <location>
        <begin position="185"/>
        <end position="206"/>
    </location>
</feature>
<evidence type="ECO:0000256" key="2">
    <source>
        <dbReference type="SAM" id="MobiDB-lite"/>
    </source>
</evidence>
<feature type="compositionally biased region" description="Polar residues" evidence="2">
    <location>
        <begin position="83"/>
        <end position="99"/>
    </location>
</feature>
<dbReference type="SMART" id="SM00726">
    <property type="entry name" value="UIM"/>
    <property type="match status" value="2"/>
</dbReference>
<feature type="region of interest" description="Disordered" evidence="2">
    <location>
        <begin position="326"/>
        <end position="389"/>
    </location>
</feature>
<gene>
    <name evidence="3" type="ORF">PV11_04664</name>
</gene>
<dbReference type="Gene3D" id="1.20.5.340">
    <property type="match status" value="1"/>
</dbReference>
<reference evidence="3 4" key="1">
    <citation type="submission" date="2015-01" db="EMBL/GenBank/DDBJ databases">
        <title>The Genome Sequence of Exophiala sideris CBS121828.</title>
        <authorList>
            <consortium name="The Broad Institute Genomics Platform"/>
            <person name="Cuomo C."/>
            <person name="de Hoog S."/>
            <person name="Gorbushina A."/>
            <person name="Stielow B."/>
            <person name="Teixiera M."/>
            <person name="Abouelleil A."/>
            <person name="Chapman S.B."/>
            <person name="Priest M."/>
            <person name="Young S.K."/>
            <person name="Wortman J."/>
            <person name="Nusbaum C."/>
            <person name="Birren B."/>
        </authorList>
    </citation>
    <scope>NUCLEOTIDE SEQUENCE [LARGE SCALE GENOMIC DNA]</scope>
    <source>
        <strain evidence="3 4">CBS 121828</strain>
    </source>
</reference>
<feature type="coiled-coil region" evidence="1">
    <location>
        <begin position="389"/>
        <end position="416"/>
    </location>
</feature>
<dbReference type="EMBL" id="KN846952">
    <property type="protein sequence ID" value="KIV82562.1"/>
    <property type="molecule type" value="Genomic_DNA"/>
</dbReference>
<sequence>MDEHLRAVLWREAFDDSRDTDRVETVDQHIISAGTNGQNSDDDLQVVKTSRKRSWSPNSDESDIPPRGSRVRASLARSIVPRTLSSPSMRRASQQSTRTSPDDQDGQTARRILQRSPQRRDGPFAKQSEDIALARALKASQESYAAEKNVAQEKARGFVSAIADDRREEEELQWVLRISKLEYKAQQGDRRQAEEPERRPTRTATTGPAKIRAMVIRPFAPETSIEPDQRSASDSRRAITPKQSARLLEPSTTEGEVLRSHVEESLRYLRTAAEQVQLKTLDIGPSTEDDHVRTNVAQYVTEGSFETDLTDFCRKYAGDIEPIRRTSALGGNTRSTRALTERLPTPPPSQGSPHDATENDTQPLVDQNHRLRAENTRLRRQNASLGGEMEAFSKREAKLKRRVEELVEELKEYEGLLFRRRD</sequence>
<dbReference type="HOGENOM" id="CLU_650581_0_0_1"/>
<feature type="compositionally biased region" description="Basic and acidic residues" evidence="2">
    <location>
        <begin position="367"/>
        <end position="377"/>
    </location>
</feature>
<feature type="compositionally biased region" description="Polar residues" evidence="2">
    <location>
        <begin position="329"/>
        <end position="338"/>
    </location>
</feature>
<evidence type="ECO:0000313" key="3">
    <source>
        <dbReference type="EMBL" id="KIV82562.1"/>
    </source>
</evidence>